<dbReference type="AlphaFoldDB" id="A0A915DDV4"/>
<reference evidence="4" key="1">
    <citation type="submission" date="2022-11" db="UniProtKB">
        <authorList>
            <consortium name="WormBaseParasite"/>
        </authorList>
    </citation>
    <scope>IDENTIFICATION</scope>
</reference>
<dbReference type="SUPFAM" id="SSF50630">
    <property type="entry name" value="Acid proteases"/>
    <property type="match status" value="1"/>
</dbReference>
<dbReference type="Gene3D" id="2.40.70.10">
    <property type="entry name" value="Acid Proteases"/>
    <property type="match status" value="2"/>
</dbReference>
<dbReference type="InterPro" id="IPR034164">
    <property type="entry name" value="Pepsin-like_dom"/>
</dbReference>
<organism evidence="3 4">
    <name type="scientific">Ditylenchus dipsaci</name>
    <dbReference type="NCBI Taxonomy" id="166011"/>
    <lineage>
        <taxon>Eukaryota</taxon>
        <taxon>Metazoa</taxon>
        <taxon>Ecdysozoa</taxon>
        <taxon>Nematoda</taxon>
        <taxon>Chromadorea</taxon>
        <taxon>Rhabditida</taxon>
        <taxon>Tylenchina</taxon>
        <taxon>Tylenchomorpha</taxon>
        <taxon>Sphaerularioidea</taxon>
        <taxon>Anguinidae</taxon>
        <taxon>Anguininae</taxon>
        <taxon>Ditylenchus</taxon>
    </lineage>
</organism>
<dbReference type="InterPro" id="IPR033121">
    <property type="entry name" value="PEPTIDASE_A1"/>
</dbReference>
<keyword evidence="3" id="KW-1185">Reference proteome</keyword>
<accession>A0A915DDV4</accession>
<evidence type="ECO:0000256" key="1">
    <source>
        <dbReference type="ARBA" id="ARBA00007447"/>
    </source>
</evidence>
<protein>
    <submittedName>
        <fullName evidence="4">Peptidase A1 domain-containing protein</fullName>
    </submittedName>
</protein>
<dbReference type="GO" id="GO:0004190">
    <property type="term" value="F:aspartic-type endopeptidase activity"/>
    <property type="evidence" value="ECO:0007669"/>
    <property type="project" value="InterPro"/>
</dbReference>
<evidence type="ECO:0000313" key="4">
    <source>
        <dbReference type="WBParaSite" id="jg18188"/>
    </source>
</evidence>
<dbReference type="Proteomes" id="UP000887574">
    <property type="component" value="Unplaced"/>
</dbReference>
<dbReference type="InterPro" id="IPR001461">
    <property type="entry name" value="Aspartic_peptidase_A1"/>
</dbReference>
<evidence type="ECO:0000259" key="2">
    <source>
        <dbReference type="PROSITE" id="PS51767"/>
    </source>
</evidence>
<dbReference type="Pfam" id="PF00026">
    <property type="entry name" value="Asp"/>
    <property type="match status" value="1"/>
</dbReference>
<dbReference type="PROSITE" id="PS51767">
    <property type="entry name" value="PEPTIDASE_A1"/>
    <property type="match status" value="1"/>
</dbReference>
<feature type="domain" description="Peptidase A1" evidence="2">
    <location>
        <begin position="82"/>
        <end position="397"/>
    </location>
</feature>
<proteinExistence type="inferred from homology"/>
<dbReference type="GO" id="GO:0005764">
    <property type="term" value="C:lysosome"/>
    <property type="evidence" value="ECO:0007669"/>
    <property type="project" value="TreeGrafter"/>
</dbReference>
<comment type="similarity">
    <text evidence="1">Belongs to the peptidase A1 family.</text>
</comment>
<dbReference type="CDD" id="cd05471">
    <property type="entry name" value="pepsin_like"/>
    <property type="match status" value="1"/>
</dbReference>
<dbReference type="PANTHER" id="PTHR47966:SF8">
    <property type="entry name" value="ASPARTIC PROTEASE 1-RELATED"/>
    <property type="match status" value="1"/>
</dbReference>
<evidence type="ECO:0000313" key="3">
    <source>
        <dbReference type="Proteomes" id="UP000887574"/>
    </source>
</evidence>
<name>A0A915DDV4_9BILA</name>
<dbReference type="PANTHER" id="PTHR47966">
    <property type="entry name" value="BETA-SITE APP-CLEAVING ENZYME, ISOFORM A-RELATED"/>
    <property type="match status" value="1"/>
</dbReference>
<dbReference type="WBParaSite" id="jg18188">
    <property type="protein sequence ID" value="jg18188"/>
    <property type="gene ID" value="jg18188"/>
</dbReference>
<dbReference type="InterPro" id="IPR021109">
    <property type="entry name" value="Peptidase_aspartic_dom_sf"/>
</dbReference>
<sequence length="402" mass="45110">MAKDQISSDQIAKDQIIRQFTAHQVQLSPKASIAKKHRIESFLKQHNPHAFAGMQRMERGFEQKFSKLGSSFVDLTETYHAWVGNISVGTPPQNFTVEFDPFYAVDLELIDSKAVLTDYQTDGVKRTYDTNVSSSYVKKGGYFSDHEINGYIGSDIVNISELSTKMTFGILNDNIESLYEDESTDGLFGLHLFPSENRITSAVEQFVGKLDKPVVTVFMNKRHANGLAQLTLGSENEIYCENNSDYVPLLPMNKNHNYGYQFHLNTAAATVNGVEVSVKMNTTVFLYPYAGYNYCDKTFESILIVATGAIYNSTTEHYHVDCGLKSSAQVTLNIGDKDHTTLVLTGADYLKYDDDYDTCYLGVAVDPSYNGELYLGHEFFNNHCFSYNVNDKTIAFSDAKNI</sequence>
<dbReference type="GO" id="GO:0006508">
    <property type="term" value="P:proteolysis"/>
    <property type="evidence" value="ECO:0007669"/>
    <property type="project" value="InterPro"/>
</dbReference>